<dbReference type="PROSITE" id="PS51679">
    <property type="entry name" value="SAM_MT_C5"/>
    <property type="match status" value="1"/>
</dbReference>
<dbReference type="SUPFAM" id="SSF53335">
    <property type="entry name" value="S-adenosyl-L-methionine-dependent methyltransferases"/>
    <property type="match status" value="1"/>
</dbReference>
<sequence>MPQQSKQENYNFIDLFAGAGGLSEGFLQAGFKPVAHVEMNEFAARTLETRTAYYYLKGTNNLDVYKKYLNGQLTREEFMQHVPASITKAIINETMSDETLPGIFKKIDGIMKIRGIEKIDVIVGGPPCQAYSLVGRAQSSHMEVPMVEDPRNYLYKLYARFLKRYQPRMFVFENVTGIESANGGATWKNIQKYLKEGCYEIECREQE</sequence>
<accession>K1RF95</accession>
<evidence type="ECO:0000256" key="4">
    <source>
        <dbReference type="ARBA" id="ARBA00022691"/>
    </source>
</evidence>
<evidence type="ECO:0000313" key="5">
    <source>
        <dbReference type="EMBL" id="EKC47377.1"/>
    </source>
</evidence>
<dbReference type="Gene3D" id="3.40.50.150">
    <property type="entry name" value="Vaccinia Virus protein VP39"/>
    <property type="match status" value="1"/>
</dbReference>
<dbReference type="EC" id="2.1.1.37" evidence="1"/>
<gene>
    <name evidence="5" type="ORF">LEA_19403</name>
</gene>
<dbReference type="GO" id="GO:0032259">
    <property type="term" value="P:methylation"/>
    <property type="evidence" value="ECO:0007669"/>
    <property type="project" value="UniProtKB-KW"/>
</dbReference>
<dbReference type="GO" id="GO:0044027">
    <property type="term" value="P:negative regulation of gene expression via chromosomal CpG island methylation"/>
    <property type="evidence" value="ECO:0007669"/>
    <property type="project" value="TreeGrafter"/>
</dbReference>
<reference evidence="5" key="1">
    <citation type="journal article" date="2013" name="Environ. Microbiol.">
        <title>Microbiota from the distal guts of lean and obese adolescents exhibit partial functional redundancy besides clear differences in community structure.</title>
        <authorList>
            <person name="Ferrer M."/>
            <person name="Ruiz A."/>
            <person name="Lanza F."/>
            <person name="Haange S.B."/>
            <person name="Oberbach A."/>
            <person name="Till H."/>
            <person name="Bargiela R."/>
            <person name="Campoy C."/>
            <person name="Segura M.T."/>
            <person name="Richter M."/>
            <person name="von Bergen M."/>
            <person name="Seifert J."/>
            <person name="Suarez A."/>
        </authorList>
    </citation>
    <scope>NUCLEOTIDE SEQUENCE</scope>
</reference>
<dbReference type="InterPro" id="IPR029063">
    <property type="entry name" value="SAM-dependent_MTases_sf"/>
</dbReference>
<dbReference type="GO" id="GO:0003677">
    <property type="term" value="F:DNA binding"/>
    <property type="evidence" value="ECO:0007669"/>
    <property type="project" value="TreeGrafter"/>
</dbReference>
<dbReference type="PANTHER" id="PTHR10629">
    <property type="entry name" value="CYTOSINE-SPECIFIC METHYLTRANSFERASE"/>
    <property type="match status" value="1"/>
</dbReference>
<dbReference type="PROSITE" id="PS00094">
    <property type="entry name" value="C5_MTASE_1"/>
    <property type="match status" value="1"/>
</dbReference>
<dbReference type="GO" id="GO:0003886">
    <property type="term" value="F:DNA (cytosine-5-)-methyltransferase activity"/>
    <property type="evidence" value="ECO:0007669"/>
    <property type="project" value="UniProtKB-EC"/>
</dbReference>
<keyword evidence="4" id="KW-0949">S-adenosyl-L-methionine</keyword>
<evidence type="ECO:0000256" key="3">
    <source>
        <dbReference type="ARBA" id="ARBA00022679"/>
    </source>
</evidence>
<comment type="caution">
    <text evidence="5">The sequence shown here is derived from an EMBL/GenBank/DDBJ whole genome shotgun (WGS) entry which is preliminary data.</text>
</comment>
<organism evidence="5">
    <name type="scientific">human gut metagenome</name>
    <dbReference type="NCBI Taxonomy" id="408170"/>
    <lineage>
        <taxon>unclassified sequences</taxon>
        <taxon>metagenomes</taxon>
        <taxon>organismal metagenomes</taxon>
    </lineage>
</organism>
<keyword evidence="2 5" id="KW-0489">Methyltransferase</keyword>
<dbReference type="PRINTS" id="PR00105">
    <property type="entry name" value="C5METTRFRASE"/>
</dbReference>
<dbReference type="InterPro" id="IPR050390">
    <property type="entry name" value="C5-Methyltransferase"/>
</dbReference>
<name>K1RF95_9ZZZZ</name>
<dbReference type="InterPro" id="IPR001525">
    <property type="entry name" value="C5_MeTfrase"/>
</dbReference>
<protein>
    <recommendedName>
        <fullName evidence="1">DNA (cytosine-5-)-methyltransferase</fullName>
        <ecNumber evidence="1">2.1.1.37</ecNumber>
    </recommendedName>
</protein>
<evidence type="ECO:0000256" key="1">
    <source>
        <dbReference type="ARBA" id="ARBA00011975"/>
    </source>
</evidence>
<evidence type="ECO:0000256" key="2">
    <source>
        <dbReference type="ARBA" id="ARBA00022603"/>
    </source>
</evidence>
<proteinExistence type="predicted"/>
<dbReference type="InterPro" id="IPR018117">
    <property type="entry name" value="C5_DNA_meth_AS"/>
</dbReference>
<keyword evidence="3 5" id="KW-0808">Transferase</keyword>
<dbReference type="AlphaFoldDB" id="K1RF95"/>
<dbReference type="PANTHER" id="PTHR10629:SF52">
    <property type="entry name" value="DNA (CYTOSINE-5)-METHYLTRANSFERASE 1"/>
    <property type="match status" value="1"/>
</dbReference>
<dbReference type="Pfam" id="PF00145">
    <property type="entry name" value="DNA_methylase"/>
    <property type="match status" value="2"/>
</dbReference>
<dbReference type="EMBL" id="AJWY01013344">
    <property type="protein sequence ID" value="EKC47377.1"/>
    <property type="molecule type" value="Genomic_DNA"/>
</dbReference>